<evidence type="ECO:0000256" key="4">
    <source>
        <dbReference type="ARBA" id="ARBA00011245"/>
    </source>
</evidence>
<evidence type="ECO:0000313" key="15">
    <source>
        <dbReference type="EMBL" id="CBG40437.1"/>
    </source>
</evidence>
<feature type="region of interest" description="Interaction with substrate tRNA" evidence="11">
    <location>
        <begin position="36"/>
        <end position="39"/>
    </location>
</feature>
<dbReference type="HOGENOM" id="CLU_032616_0_1_7"/>
<dbReference type="Pfam" id="PF01715">
    <property type="entry name" value="IPPT"/>
    <property type="match status" value="1"/>
</dbReference>
<dbReference type="RefSeq" id="WP_013023506.1">
    <property type="nucleotide sequence ID" value="NC_013949.1"/>
</dbReference>
<keyword evidence="16" id="KW-1185">Reference proteome</keyword>
<evidence type="ECO:0000256" key="2">
    <source>
        <dbReference type="ARBA" id="ARBA00003213"/>
    </source>
</evidence>
<dbReference type="PANTHER" id="PTHR11088:SF60">
    <property type="entry name" value="TRNA DIMETHYLALLYLTRANSFERASE"/>
    <property type="match status" value="1"/>
</dbReference>
<comment type="subunit">
    <text evidence="4 11">Monomer.</text>
</comment>
<dbReference type="InterPro" id="IPR027417">
    <property type="entry name" value="P-loop_NTPase"/>
</dbReference>
<evidence type="ECO:0000256" key="7">
    <source>
        <dbReference type="ARBA" id="ARBA00022741"/>
    </source>
</evidence>
<feature type="site" description="Interaction with substrate tRNA" evidence="11">
    <location>
        <position position="100"/>
    </location>
</feature>
<keyword evidence="8 11" id="KW-0067">ATP-binding</keyword>
<dbReference type="SUPFAM" id="SSF52540">
    <property type="entry name" value="P-loop containing nucleoside triphosphate hydrolases"/>
    <property type="match status" value="2"/>
</dbReference>
<dbReference type="InterPro" id="IPR018022">
    <property type="entry name" value="IPT"/>
</dbReference>
<keyword evidence="5 11" id="KW-0808">Transferase</keyword>
<keyword evidence="6 11" id="KW-0819">tRNA processing</keyword>
<evidence type="ECO:0000256" key="11">
    <source>
        <dbReference type="HAMAP-Rule" id="MF_00185"/>
    </source>
</evidence>
<dbReference type="EC" id="2.5.1.75" evidence="11"/>
<dbReference type="eggNOG" id="COG0324">
    <property type="taxonomic scope" value="Bacteria"/>
</dbReference>
<keyword evidence="9 11" id="KW-0460">Magnesium</keyword>
<proteinExistence type="inferred from homology"/>
<evidence type="ECO:0000256" key="3">
    <source>
        <dbReference type="ARBA" id="ARBA00005842"/>
    </source>
</evidence>
<dbReference type="GO" id="GO:0052381">
    <property type="term" value="F:tRNA dimethylallyltransferase activity"/>
    <property type="evidence" value="ECO:0007669"/>
    <property type="project" value="UniProtKB-UniRule"/>
</dbReference>
<dbReference type="PANTHER" id="PTHR11088">
    <property type="entry name" value="TRNA DIMETHYLALLYLTRANSFERASE"/>
    <property type="match status" value="1"/>
</dbReference>
<dbReference type="GO" id="GO:0006400">
    <property type="term" value="P:tRNA modification"/>
    <property type="evidence" value="ECO:0007669"/>
    <property type="project" value="TreeGrafter"/>
</dbReference>
<dbReference type="AlphaFoldDB" id="D3UIW2"/>
<evidence type="ECO:0000256" key="13">
    <source>
        <dbReference type="RuleBase" id="RU003784"/>
    </source>
</evidence>
<evidence type="ECO:0000256" key="14">
    <source>
        <dbReference type="RuleBase" id="RU003785"/>
    </source>
</evidence>
<accession>D3UIW2</accession>
<dbReference type="Gene3D" id="3.40.50.300">
    <property type="entry name" value="P-loop containing nucleotide triphosphate hydrolases"/>
    <property type="match status" value="1"/>
</dbReference>
<dbReference type="NCBIfam" id="TIGR00174">
    <property type="entry name" value="miaA"/>
    <property type="match status" value="1"/>
</dbReference>
<comment type="caution">
    <text evidence="11">Lacks conserved residue(s) required for the propagation of feature annotation.</text>
</comment>
<comment type="cofactor">
    <cofactor evidence="1 11">
        <name>Mg(2+)</name>
        <dbReference type="ChEBI" id="CHEBI:18420"/>
    </cofactor>
</comment>
<feature type="binding site" evidence="11">
    <location>
        <begin position="11"/>
        <end position="18"/>
    </location>
    <ligand>
        <name>ATP</name>
        <dbReference type="ChEBI" id="CHEBI:30616"/>
    </ligand>
</feature>
<reference evidence="15 16" key="1">
    <citation type="journal article" date="2010" name="BMC Genomics">
        <title>Comparative genomics and proteomics of Helicobacter mustelae, an ulcerogenic and carcinogenic gastric pathogen.</title>
        <authorList>
            <person name="O'Toole P.W."/>
            <person name="Snelling W.J."/>
            <person name="Canchaya C."/>
            <person name="Forde B.M."/>
            <person name="Hardie K.R."/>
            <person name="Josenhans C."/>
            <person name="Graham R.L.J."/>
            <person name="McMullan G."/>
            <person name="Parkhill J."/>
            <person name="Belda E."/>
            <person name="Bentley S.D."/>
        </authorList>
    </citation>
    <scope>NUCLEOTIDE SEQUENCE [LARGE SCALE GENOMIC DNA]</scope>
    <source>
        <strain evidence="16">ATCC 43772 / LMG 18044 / NCTC 12198 / 12198</strain>
    </source>
</reference>
<evidence type="ECO:0000313" key="16">
    <source>
        <dbReference type="Proteomes" id="UP000001522"/>
    </source>
</evidence>
<dbReference type="STRING" id="679897.HMU11820"/>
<comment type="catalytic activity">
    <reaction evidence="10 11 12">
        <text>adenosine(37) in tRNA + dimethylallyl diphosphate = N(6)-dimethylallyladenosine(37) in tRNA + diphosphate</text>
        <dbReference type="Rhea" id="RHEA:26482"/>
        <dbReference type="Rhea" id="RHEA-COMP:10162"/>
        <dbReference type="Rhea" id="RHEA-COMP:10375"/>
        <dbReference type="ChEBI" id="CHEBI:33019"/>
        <dbReference type="ChEBI" id="CHEBI:57623"/>
        <dbReference type="ChEBI" id="CHEBI:74411"/>
        <dbReference type="ChEBI" id="CHEBI:74415"/>
        <dbReference type="EC" id="2.5.1.75"/>
    </reaction>
</comment>
<sequence length="299" mass="34285">MQIPKLLAILGPTGCGKSDLAIELALRLDAEIFSLDSLSIYKHINILSAKPSQVELTKVHHYGIDILEISQENNAMLFKKLLLEAIKTTKKKILILVGGSSFYLKAICEGLSILPNITKEIREQVSSIPTPYAFLQSIDPIYAARLKPKDPYRITKALEIYFSSKMIPSAYFQAHPPLPFPYKIEHFCIAIKREFLREKITLRTQKMLDLGGIEEIETLLRLYPKSSQPFRAIGPKECIAYLNKEINKEELKTLITTHTMQLAKRQQTFNRTQFSSMTFLEKPLLFDKILKHYENSNQR</sequence>
<dbReference type="HAMAP" id="MF_00185">
    <property type="entry name" value="IPP_trans"/>
    <property type="match status" value="1"/>
</dbReference>
<evidence type="ECO:0000256" key="5">
    <source>
        <dbReference type="ARBA" id="ARBA00022679"/>
    </source>
</evidence>
<evidence type="ECO:0000256" key="6">
    <source>
        <dbReference type="ARBA" id="ARBA00022694"/>
    </source>
</evidence>
<dbReference type="KEGG" id="hms:HMU11820"/>
<organism evidence="15 16">
    <name type="scientific">Helicobacter mustelae (strain ATCC 43772 / CCUG 25715 / CIP 103759 / LMG 18044 / NCTC 12198 / R85-136P)</name>
    <name type="common">Campylobacter mustelae</name>
    <dbReference type="NCBI Taxonomy" id="679897"/>
    <lineage>
        <taxon>Bacteria</taxon>
        <taxon>Pseudomonadati</taxon>
        <taxon>Campylobacterota</taxon>
        <taxon>Epsilonproteobacteria</taxon>
        <taxon>Campylobacterales</taxon>
        <taxon>Helicobacteraceae</taxon>
        <taxon>Helicobacter</taxon>
    </lineage>
</organism>
<evidence type="ECO:0000256" key="1">
    <source>
        <dbReference type="ARBA" id="ARBA00001946"/>
    </source>
</evidence>
<evidence type="ECO:0000256" key="9">
    <source>
        <dbReference type="ARBA" id="ARBA00022842"/>
    </source>
</evidence>
<comment type="function">
    <text evidence="2 11 13">Catalyzes the transfer of a dimethylallyl group onto the adenine at position 37 in tRNAs that read codons beginning with uridine, leading to the formation of N6-(dimethylallyl)adenosine (i(6)A).</text>
</comment>
<comment type="similarity">
    <text evidence="3 11 14">Belongs to the IPP transferase family.</text>
</comment>
<evidence type="ECO:0000256" key="8">
    <source>
        <dbReference type="ARBA" id="ARBA00022840"/>
    </source>
</evidence>
<dbReference type="EMBL" id="FN555004">
    <property type="protein sequence ID" value="CBG40437.1"/>
    <property type="molecule type" value="Genomic_DNA"/>
</dbReference>
<dbReference type="Proteomes" id="UP000001522">
    <property type="component" value="Chromosome"/>
</dbReference>
<feature type="site" description="Interaction with substrate tRNA" evidence="11">
    <location>
        <position position="122"/>
    </location>
</feature>
<dbReference type="InterPro" id="IPR039657">
    <property type="entry name" value="Dimethylallyltransferase"/>
</dbReference>
<protein>
    <recommendedName>
        <fullName evidence="11">tRNA dimethylallyltransferase</fullName>
        <ecNumber evidence="11">2.5.1.75</ecNumber>
    </recommendedName>
    <alternativeName>
        <fullName evidence="11">Dimethylallyl diphosphate:tRNA dimethylallyltransferase</fullName>
        <shortName evidence="11">DMAPP:tRNA dimethylallyltransferase</shortName>
        <shortName evidence="11">DMATase</shortName>
    </alternativeName>
    <alternativeName>
        <fullName evidence="11">Isopentenyl-diphosphate:tRNA isopentenyltransferase</fullName>
        <shortName evidence="11">IPP transferase</shortName>
        <shortName evidence="11">IPPT</shortName>
        <shortName evidence="11">IPTase</shortName>
    </alternativeName>
</protein>
<gene>
    <name evidence="11 15" type="primary">miaA</name>
    <name evidence="15" type="ordered locus">HMU11820</name>
</gene>
<evidence type="ECO:0000256" key="12">
    <source>
        <dbReference type="RuleBase" id="RU003783"/>
    </source>
</evidence>
<dbReference type="Gene3D" id="1.10.20.140">
    <property type="match status" value="1"/>
</dbReference>
<keyword evidence="7 11" id="KW-0547">Nucleotide-binding</keyword>
<dbReference type="GO" id="GO:0005524">
    <property type="term" value="F:ATP binding"/>
    <property type="evidence" value="ECO:0007669"/>
    <property type="project" value="UniProtKB-UniRule"/>
</dbReference>
<evidence type="ECO:0000256" key="10">
    <source>
        <dbReference type="ARBA" id="ARBA00049563"/>
    </source>
</evidence>
<feature type="binding site" evidence="11">
    <location>
        <begin position="13"/>
        <end position="18"/>
    </location>
    <ligand>
        <name>substrate</name>
    </ligand>
</feature>
<name>D3UIW2_HELM1</name>